<evidence type="ECO:0000256" key="1">
    <source>
        <dbReference type="ARBA" id="ARBA00004401"/>
    </source>
</evidence>
<protein>
    <recommendedName>
        <fullName evidence="3">C-type lectin domain-containing protein</fullName>
    </recommendedName>
</protein>
<feature type="compositionally biased region" description="Basic and acidic residues" evidence="2">
    <location>
        <begin position="150"/>
        <end position="165"/>
    </location>
</feature>
<dbReference type="PROSITE" id="PS50041">
    <property type="entry name" value="C_TYPE_LECTIN_2"/>
    <property type="match status" value="1"/>
</dbReference>
<dbReference type="AlphaFoldDB" id="A0AAW0N4Y4"/>
<feature type="region of interest" description="Disordered" evidence="2">
    <location>
        <begin position="150"/>
        <end position="184"/>
    </location>
</feature>
<dbReference type="Pfam" id="PF00059">
    <property type="entry name" value="Lectin_C"/>
    <property type="match status" value="1"/>
</dbReference>
<dbReference type="PANTHER" id="PTHR45710">
    <property type="entry name" value="C-TYPE LECTIN DOMAIN-CONTAINING PROTEIN 180"/>
    <property type="match status" value="1"/>
</dbReference>
<dbReference type="Gene3D" id="3.10.100.10">
    <property type="entry name" value="Mannose-Binding Protein A, subunit A"/>
    <property type="match status" value="1"/>
</dbReference>
<feature type="domain" description="C-type lectin" evidence="3">
    <location>
        <begin position="39"/>
        <end position="112"/>
    </location>
</feature>
<dbReference type="Proteomes" id="UP001460270">
    <property type="component" value="Unassembled WGS sequence"/>
</dbReference>
<dbReference type="InterPro" id="IPR016186">
    <property type="entry name" value="C-type_lectin-like/link_sf"/>
</dbReference>
<comment type="subcellular location">
    <subcellularLocation>
        <location evidence="1">Cell membrane</location>
        <topology evidence="1">Single-pass type II membrane protein</topology>
    </subcellularLocation>
</comment>
<reference evidence="5" key="1">
    <citation type="submission" date="2024-04" db="EMBL/GenBank/DDBJ databases">
        <title>Salinicola lusitanus LLJ914,a marine bacterium isolated from the Okinawa Trough.</title>
        <authorList>
            <person name="Li J."/>
        </authorList>
    </citation>
    <scope>NUCLEOTIDE SEQUENCE [LARGE SCALE GENOMIC DNA]</scope>
</reference>
<feature type="compositionally biased region" description="Basic and acidic residues" evidence="2">
    <location>
        <begin position="172"/>
        <end position="184"/>
    </location>
</feature>
<dbReference type="InterPro" id="IPR016187">
    <property type="entry name" value="CTDL_fold"/>
</dbReference>
<gene>
    <name evidence="4" type="ORF">WMY93_023289</name>
</gene>
<proteinExistence type="predicted"/>
<comment type="caution">
    <text evidence="4">The sequence shown here is derived from an EMBL/GenBank/DDBJ whole genome shotgun (WGS) entry which is preliminary data.</text>
</comment>
<dbReference type="EMBL" id="JBBPFD010000017">
    <property type="protein sequence ID" value="KAK7891326.1"/>
    <property type="molecule type" value="Genomic_DNA"/>
</dbReference>
<evidence type="ECO:0000259" key="3">
    <source>
        <dbReference type="PROSITE" id="PS50041"/>
    </source>
</evidence>
<dbReference type="SUPFAM" id="SSF56436">
    <property type="entry name" value="C-type lectin-like"/>
    <property type="match status" value="1"/>
</dbReference>
<dbReference type="InterPro" id="IPR001304">
    <property type="entry name" value="C-type_lectin-like"/>
</dbReference>
<evidence type="ECO:0000313" key="4">
    <source>
        <dbReference type="EMBL" id="KAK7891326.1"/>
    </source>
</evidence>
<dbReference type="GO" id="GO:0005886">
    <property type="term" value="C:plasma membrane"/>
    <property type="evidence" value="ECO:0007669"/>
    <property type="project" value="UniProtKB-SubCell"/>
</dbReference>
<accession>A0AAW0N4Y4</accession>
<name>A0AAW0N4Y4_9GOBI</name>
<dbReference type="SMART" id="SM00034">
    <property type="entry name" value="CLECT"/>
    <property type="match status" value="1"/>
</dbReference>
<evidence type="ECO:0000313" key="5">
    <source>
        <dbReference type="Proteomes" id="UP001460270"/>
    </source>
</evidence>
<sequence>MTFQREQTYHGNYELKESNPHLEKRPASDNYTSSGWMYFRGSVYHRSSTEQNWQESRKYCQQRGADLIIINNVQELEFASDTFKSRTWIGLSDLEEEGVWRWVDGSLLNTSSVFISAFGMERSQTIKGMKTALNSDLNFEVIREMWGEREGKKEMKDKKKTEQERVRKKRREDKEKEENEGERW</sequence>
<dbReference type="InterPro" id="IPR050828">
    <property type="entry name" value="C-type_lectin/matrix_domain"/>
</dbReference>
<evidence type="ECO:0000256" key="2">
    <source>
        <dbReference type="SAM" id="MobiDB-lite"/>
    </source>
</evidence>
<keyword evidence="5" id="KW-1185">Reference proteome</keyword>
<organism evidence="4 5">
    <name type="scientific">Mugilogobius chulae</name>
    <name type="common">yellowstripe goby</name>
    <dbReference type="NCBI Taxonomy" id="88201"/>
    <lineage>
        <taxon>Eukaryota</taxon>
        <taxon>Metazoa</taxon>
        <taxon>Chordata</taxon>
        <taxon>Craniata</taxon>
        <taxon>Vertebrata</taxon>
        <taxon>Euteleostomi</taxon>
        <taxon>Actinopterygii</taxon>
        <taxon>Neopterygii</taxon>
        <taxon>Teleostei</taxon>
        <taxon>Neoteleostei</taxon>
        <taxon>Acanthomorphata</taxon>
        <taxon>Gobiaria</taxon>
        <taxon>Gobiiformes</taxon>
        <taxon>Gobioidei</taxon>
        <taxon>Gobiidae</taxon>
        <taxon>Gobionellinae</taxon>
        <taxon>Mugilogobius</taxon>
    </lineage>
</organism>
<dbReference type="PANTHER" id="PTHR45710:SF8">
    <property type="entry name" value="RERATING FAMILY MEMBER 4"/>
    <property type="match status" value="1"/>
</dbReference>